<dbReference type="AlphaFoldDB" id="A0A3N2DA20"/>
<dbReference type="SUPFAM" id="SSF48208">
    <property type="entry name" value="Six-hairpin glycosidases"/>
    <property type="match status" value="1"/>
</dbReference>
<dbReference type="GO" id="GO:0016787">
    <property type="term" value="F:hydrolase activity"/>
    <property type="evidence" value="ECO:0007669"/>
    <property type="project" value="UniProtKB-KW"/>
</dbReference>
<dbReference type="Pfam" id="PF07944">
    <property type="entry name" value="Beta-AFase-like_GH127_cat"/>
    <property type="match status" value="1"/>
</dbReference>
<evidence type="ECO:0000256" key="1">
    <source>
        <dbReference type="SAM" id="MobiDB-lite"/>
    </source>
</evidence>
<keyword evidence="4" id="KW-0378">Hydrolase</keyword>
<dbReference type="PANTHER" id="PTHR43465">
    <property type="entry name" value="DUF1680 DOMAIN PROTEIN (AFU_ORTHOLOGUE AFUA_1G08910)"/>
    <property type="match status" value="1"/>
</dbReference>
<dbReference type="PANTHER" id="PTHR43465:SF2">
    <property type="entry name" value="DUF1680 DOMAIN PROTEIN (AFU_ORTHOLOGUE AFUA_1G08910)"/>
    <property type="match status" value="1"/>
</dbReference>
<feature type="domain" description="Non-reducing end beta-L-arabinofuranosidase-like GH127 catalytic" evidence="2">
    <location>
        <begin position="64"/>
        <end position="386"/>
    </location>
</feature>
<dbReference type="InterPro" id="IPR012878">
    <property type="entry name" value="Beta-AFase-like_GH127_cat"/>
</dbReference>
<dbReference type="Proteomes" id="UP000275356">
    <property type="component" value="Unassembled WGS sequence"/>
</dbReference>
<keyword evidence="5" id="KW-1185">Reference proteome</keyword>
<dbReference type="InterPro" id="IPR008928">
    <property type="entry name" value="6-hairpin_glycosidase_sf"/>
</dbReference>
<evidence type="ECO:0000313" key="5">
    <source>
        <dbReference type="Proteomes" id="UP000275356"/>
    </source>
</evidence>
<comment type="caution">
    <text evidence="4">The sequence shown here is derived from an EMBL/GenBank/DDBJ whole genome shotgun (WGS) entry which is preliminary data.</text>
</comment>
<evidence type="ECO:0000313" key="4">
    <source>
        <dbReference type="EMBL" id="ROR96649.1"/>
    </source>
</evidence>
<sequence length="649" mass="71697">MDNTDQLPTPAEPAAGAPVSRAPAASLLPLGSITPTGWLLDQLRLQAAGQTGRLEEIWPDVGPTNAWRGGVGGEDWERGPYYLDGLVPLAHVLGDEDLIERTRPWVEWILSSQREDGFFGPQTNDDWWPRMVALKVLTQHAEATGDERVVPFLQRYFRHQLEHLPGRPLRSWGRARGADNTLSVWWLHHRTGEAWLLDLVSLIDSQTIAWDDYLGGDLITGAARVFSHRTHGPNVAMGLKKGAVDWILDGDDAHRGRTERSFANLDRWHGQAHGWFSGDEWLGGREATAGIETCQVVEMMFTCEVMAATYADGVHGDRLESLAYNLLPASNDPRMLGHQYHQQATQLEVSVARRDWTFSSDDAGIFGLEPHFGCCTANLHQGWPKLVSSLWMRSPRGLRAVAYAPSRVRAEVGGAEVTLDVRTAYPFEETIEIGVEAPAGHEFDLLLRIPAWAAEWDLSVDGETVAEEPVDGYVTLRRAWGPSSTVRLVLPMRPRVVRRERQAAAVHLGPLTMVHPLGENWIPVPGAPGLGEWEIHRRSSWNVALDDVAGAADWPVHRATVQDVPWGLTGPRPGQGSPVVVEGRSVRATEWRATGVTPDPPPPSPLLERGADGDLLLVPYGVARLRVTEFPVCGSWADRDDPDDPQYAD</sequence>
<name>A0A3N2DA20_9MICO</name>
<dbReference type="InterPro" id="IPR049174">
    <property type="entry name" value="Beta-AFase-like"/>
</dbReference>
<gene>
    <name evidence="4" type="ORF">EDD28_1236</name>
</gene>
<proteinExistence type="predicted"/>
<feature type="region of interest" description="Disordered" evidence="1">
    <location>
        <begin position="1"/>
        <end position="20"/>
    </location>
</feature>
<feature type="domain" description="Non-reducing end beta-L-arabinofuranosidase-like GH127 middle" evidence="3">
    <location>
        <begin position="401"/>
        <end position="492"/>
    </location>
</feature>
<dbReference type="EMBL" id="RKHQ01000001">
    <property type="protein sequence ID" value="ROR96649.1"/>
    <property type="molecule type" value="Genomic_DNA"/>
</dbReference>
<accession>A0A3N2DA20</accession>
<reference evidence="4 5" key="1">
    <citation type="submission" date="2018-11" db="EMBL/GenBank/DDBJ databases">
        <title>Sequencing the genomes of 1000 actinobacteria strains.</title>
        <authorList>
            <person name="Klenk H.-P."/>
        </authorList>
    </citation>
    <scope>NUCLEOTIDE SEQUENCE [LARGE SCALE GENOMIC DNA]</scope>
    <source>
        <strain evidence="4 5">DSM 13521</strain>
    </source>
</reference>
<evidence type="ECO:0000259" key="3">
    <source>
        <dbReference type="Pfam" id="PF20736"/>
    </source>
</evidence>
<evidence type="ECO:0000259" key="2">
    <source>
        <dbReference type="Pfam" id="PF07944"/>
    </source>
</evidence>
<dbReference type="GO" id="GO:0005975">
    <property type="term" value="P:carbohydrate metabolic process"/>
    <property type="evidence" value="ECO:0007669"/>
    <property type="project" value="InterPro"/>
</dbReference>
<organism evidence="4 5">
    <name type="scientific">Salana multivorans</name>
    <dbReference type="NCBI Taxonomy" id="120377"/>
    <lineage>
        <taxon>Bacteria</taxon>
        <taxon>Bacillati</taxon>
        <taxon>Actinomycetota</taxon>
        <taxon>Actinomycetes</taxon>
        <taxon>Micrococcales</taxon>
        <taxon>Beutenbergiaceae</taxon>
        <taxon>Salana</taxon>
    </lineage>
</organism>
<dbReference type="InterPro" id="IPR049046">
    <property type="entry name" value="Beta-AFase-like_GH127_middle"/>
</dbReference>
<dbReference type="Pfam" id="PF20736">
    <property type="entry name" value="Glyco_hydro127M"/>
    <property type="match status" value="1"/>
</dbReference>
<protein>
    <submittedName>
        <fullName evidence="4">Beta-L-arabinofuranosidase (Glycosyl hydrolase family 127)</fullName>
    </submittedName>
</protein>